<sequence length="455" mass="50130">MSEPRKNKVRNEEFKIWKKSIPSLYQHISSFKPAFTTLFDNSDKIPKAVTFSHKIEPDREKGILNASLLCSQGSEVFEVEFQLPLGLHTVTGDLPEPQFDPNLASMAGPVSPRWIYQGETIIKLEYIGGPDADFIAMASNGSLAWFKEECKVPVYVMAEMMGPSTSYSMIHTQKARNEIVVDFASSVDGETVVKSQQSMTNGGRDEHSILKLVDNSQSPGELLRTIHIKDTTVTHTVKFHDNHLFSVCSDDNRVRFYDTRGDGLPLWSLTDVNSGKLTCFDVSHVVQTLFITGSSTGVLKLWDLRTIASAMHAKTEPMEIVSLYHSGGDSVADVQFNPSSPSEFISVGGSGNVYHWDLEYVFARDGEHNGDELMNSEELQQQCLKFLHTGGGRRSIGSLNKRGTVAVHPIVDGVVGCVDADGLLTVYKPFIGRDGSDEEESEVDADADADLDAAE</sequence>
<proteinExistence type="predicted"/>
<keyword evidence="1" id="KW-0853">WD repeat</keyword>
<reference evidence="5" key="1">
    <citation type="submission" date="2016-03" db="EMBL/GenBank/DDBJ databases">
        <authorList>
            <person name="Devillers H."/>
        </authorList>
    </citation>
    <scope>NUCLEOTIDE SEQUENCE [LARGE SCALE GENOMIC DNA]</scope>
</reference>
<feature type="region of interest" description="Disordered" evidence="3">
    <location>
        <begin position="434"/>
        <end position="455"/>
    </location>
</feature>
<dbReference type="EMBL" id="LT598468">
    <property type="protein sequence ID" value="SCV03158.1"/>
    <property type="molecule type" value="Genomic_DNA"/>
</dbReference>
<feature type="compositionally biased region" description="Acidic residues" evidence="3">
    <location>
        <begin position="436"/>
        <end position="455"/>
    </location>
</feature>
<organism evidence="4 5">
    <name type="scientific">Lachancea mirantina</name>
    <dbReference type="NCBI Taxonomy" id="1230905"/>
    <lineage>
        <taxon>Eukaryota</taxon>
        <taxon>Fungi</taxon>
        <taxon>Dikarya</taxon>
        <taxon>Ascomycota</taxon>
        <taxon>Saccharomycotina</taxon>
        <taxon>Saccharomycetes</taxon>
        <taxon>Saccharomycetales</taxon>
        <taxon>Saccharomycetaceae</taxon>
        <taxon>Lachancea</taxon>
    </lineage>
</organism>
<gene>
    <name evidence="4" type="ORF">LAMI_0H05930G</name>
</gene>
<dbReference type="OrthoDB" id="427795at2759"/>
<dbReference type="SMART" id="SM00320">
    <property type="entry name" value="WD40"/>
    <property type="match status" value="3"/>
</dbReference>
<evidence type="ECO:0000256" key="3">
    <source>
        <dbReference type="SAM" id="MobiDB-lite"/>
    </source>
</evidence>
<dbReference type="Gene3D" id="2.130.10.10">
    <property type="entry name" value="YVTN repeat-like/Quinoprotein amine dehydrogenase"/>
    <property type="match status" value="1"/>
</dbReference>
<dbReference type="InterPro" id="IPR036322">
    <property type="entry name" value="WD40_repeat_dom_sf"/>
</dbReference>
<dbReference type="AlphaFoldDB" id="A0A1G4KF79"/>
<protein>
    <submittedName>
        <fullName evidence="4">LAMI_0H05930g1_1</fullName>
    </submittedName>
</protein>
<keyword evidence="5" id="KW-1185">Reference proteome</keyword>
<accession>A0A1G4KF79</accession>
<evidence type="ECO:0000256" key="1">
    <source>
        <dbReference type="ARBA" id="ARBA00022574"/>
    </source>
</evidence>
<evidence type="ECO:0000313" key="4">
    <source>
        <dbReference type="EMBL" id="SCV03158.1"/>
    </source>
</evidence>
<dbReference type="Proteomes" id="UP000191024">
    <property type="component" value="Chromosome H"/>
</dbReference>
<dbReference type="STRING" id="1230905.A0A1G4KF79"/>
<dbReference type="InterPro" id="IPR050459">
    <property type="entry name" value="WD_repeat_RBAP46/RBAP48/MSI1"/>
</dbReference>
<dbReference type="PANTHER" id="PTHR22850">
    <property type="entry name" value="WD40 REPEAT FAMILY"/>
    <property type="match status" value="1"/>
</dbReference>
<dbReference type="InterPro" id="IPR001680">
    <property type="entry name" value="WD40_rpt"/>
</dbReference>
<dbReference type="SUPFAM" id="SSF50978">
    <property type="entry name" value="WD40 repeat-like"/>
    <property type="match status" value="1"/>
</dbReference>
<name>A0A1G4KF79_9SACH</name>
<dbReference type="InterPro" id="IPR015943">
    <property type="entry name" value="WD40/YVTN_repeat-like_dom_sf"/>
</dbReference>
<evidence type="ECO:0000256" key="2">
    <source>
        <dbReference type="ARBA" id="ARBA00022737"/>
    </source>
</evidence>
<keyword evidence="2" id="KW-0677">Repeat</keyword>
<evidence type="ECO:0000313" key="5">
    <source>
        <dbReference type="Proteomes" id="UP000191024"/>
    </source>
</evidence>